<reference evidence="2 3" key="1">
    <citation type="submission" date="2019-09" db="EMBL/GenBank/DDBJ databases">
        <title>Genomes of family Cryomorphaceae.</title>
        <authorList>
            <person name="Bowman J.P."/>
        </authorList>
    </citation>
    <scope>NUCLEOTIDE SEQUENCE [LARGE SCALE GENOMIC DNA]</scope>
    <source>
        <strain evidence="2 3">LMG 25704</strain>
    </source>
</reference>
<dbReference type="InterPro" id="IPR006311">
    <property type="entry name" value="TAT_signal"/>
</dbReference>
<dbReference type="EMBL" id="WBVO01000003">
    <property type="protein sequence ID" value="KAB2813743.1"/>
    <property type="molecule type" value="Genomic_DNA"/>
</dbReference>
<dbReference type="InterPro" id="IPR017896">
    <property type="entry name" value="4Fe4S_Fe-S-bd"/>
</dbReference>
<dbReference type="Gene3D" id="3.40.50.740">
    <property type="match status" value="1"/>
</dbReference>
<dbReference type="CDD" id="cd10551">
    <property type="entry name" value="PsrB"/>
    <property type="match status" value="1"/>
</dbReference>
<dbReference type="InterPro" id="IPR030948">
    <property type="entry name" value="TAT_var_transloc_signal_dom"/>
</dbReference>
<dbReference type="PANTHER" id="PTHR42783">
    <property type="entry name" value="GLUTAMATE SYNTHASE [NADPH] SMALL CHAIN"/>
    <property type="match status" value="1"/>
</dbReference>
<evidence type="ECO:0000313" key="3">
    <source>
        <dbReference type="Proteomes" id="UP000468650"/>
    </source>
</evidence>
<evidence type="ECO:0000313" key="2">
    <source>
        <dbReference type="EMBL" id="KAB2813743.1"/>
    </source>
</evidence>
<dbReference type="SUPFAM" id="SSF54862">
    <property type="entry name" value="4Fe-4S ferredoxins"/>
    <property type="match status" value="1"/>
</dbReference>
<proteinExistence type="predicted"/>
<feature type="domain" description="4Fe-4S ferredoxin-type" evidence="1">
    <location>
        <begin position="765"/>
        <end position="795"/>
    </location>
</feature>
<gene>
    <name evidence="2" type="ORF">F8C67_06175</name>
</gene>
<feature type="domain" description="4Fe-4S ferredoxin-type" evidence="1">
    <location>
        <begin position="884"/>
        <end position="913"/>
    </location>
</feature>
<dbReference type="RefSeq" id="WP_151666945.1">
    <property type="nucleotide sequence ID" value="NZ_WBVO01000003.1"/>
</dbReference>
<evidence type="ECO:0000259" key="1">
    <source>
        <dbReference type="PROSITE" id="PS51379"/>
    </source>
</evidence>
<protein>
    <submittedName>
        <fullName evidence="2">4Fe-4S dicluster domain-containing protein</fullName>
    </submittedName>
</protein>
<dbReference type="PROSITE" id="PS51379">
    <property type="entry name" value="4FE4S_FER_2"/>
    <property type="match status" value="3"/>
</dbReference>
<dbReference type="SUPFAM" id="SSF53706">
    <property type="entry name" value="Formate dehydrogenase/DMSO reductase, domains 1-3"/>
    <property type="match status" value="1"/>
</dbReference>
<dbReference type="Gene3D" id="3.30.2070.10">
    <property type="entry name" value="Formate dehydrogenase/DMSO reductase"/>
    <property type="match status" value="1"/>
</dbReference>
<dbReference type="PROSITE" id="PS51318">
    <property type="entry name" value="TAT"/>
    <property type="match status" value="1"/>
</dbReference>
<dbReference type="AlphaFoldDB" id="A0A6N6RHG4"/>
<dbReference type="Pfam" id="PF12838">
    <property type="entry name" value="Fer4_7"/>
    <property type="match status" value="1"/>
</dbReference>
<organism evidence="2 3">
    <name type="scientific">Phaeocystidibacter luteus</name>
    <dbReference type="NCBI Taxonomy" id="911197"/>
    <lineage>
        <taxon>Bacteria</taxon>
        <taxon>Pseudomonadati</taxon>
        <taxon>Bacteroidota</taxon>
        <taxon>Flavobacteriia</taxon>
        <taxon>Flavobacteriales</taxon>
        <taxon>Phaeocystidibacteraceae</taxon>
        <taxon>Phaeocystidibacter</taxon>
    </lineage>
</organism>
<dbReference type="Gene3D" id="3.40.228.10">
    <property type="entry name" value="Dimethylsulfoxide Reductase, domain 2"/>
    <property type="match status" value="1"/>
</dbReference>
<feature type="domain" description="4Fe-4S ferredoxin-type" evidence="1">
    <location>
        <begin position="852"/>
        <end position="883"/>
    </location>
</feature>
<dbReference type="Proteomes" id="UP000468650">
    <property type="component" value="Unassembled WGS sequence"/>
</dbReference>
<sequence>MATTKKYWKSFDELAGTPTAQKLAQNEFAEEIPVEDFLGDDNALSNSNTSRRDFLKYLGFSTAAATLAACESPVVESIPYVVKPDAITPGVPNYYASTYFDGNDYASILVKTREGRPIKVEPNDMAAFNGGTNARVQASVLSLYDSARLRQPMKGGEAMSWGDVMSSLRSELKKANDSGKEVVLLTSSIISPSTKEIIAELGNQFTNFRHVSYDPMSYSNKLDVWQNILGERALPSYRVENADLIVGVGADFLANYTGQDVAKAYTDRRTPGKDMNRHIQIETQLSLTGSNADKRIKVKASEHGAVLLHLYNTIAGMKGGTSLASANLPEEKKTMIEGVAKELANAGSKALVLAGNNNFAQEALAAGINRMLGNFGTTVDTNTPVYLRQGDDKAVASLIAGMKSGNVGGLITWGVNPAYSLNGFAEGIEKVGVTAALTDRIDETASKFGYQLPVNHFLESWGDYMPTSNVYSLAQPTIRPLFDTMQGEEVLMNLAGIDGSYHAYLKGFFAAKVQMAAPMLSWNTVLHDGSAEVPNMYAASEAMGTIDMNAAASAANNDVKSAGEMEIFFYQKTGMGVGNQANNPWLHELPDPISRVSWDNYATISQADAERLEIATKANSMGAYDGYTVTLKVGDRTLNGVPVFVQPGQESGTIGLAVGYGRTMVGKAGDNVGVNAFALMSGDHYATSAEISEISSDRDHGFACIQLAHTMMGRKIVNETTNDVYMTAAPQEWNELPLFETFKGKMGPDKVNLWEDHDHETGHMWNMSMDLNKCIGCGACVVACHLENNVPVVGKEEVRKHRDMHWLRIDRYYSSEESFAADEEKVEEMSGLWGENGSLGGFGELEKASENPAVAFQPVMCQHCNHAPCETVCPVGATVHSKEGLNHMAYNRCIGTRYCANNCPYKVRRFNWFNYKGNEDFADFNPSQDEYGKMVLNPDVTVRARGVMEKCSLCIQRIQYNKLEAKKAGKPIEDGQFTTACAQACGTGAITFGDVNDTNSAVYAAKNDTRAYHLLEEIGTQPSVFYQTKVRNTKEA</sequence>
<keyword evidence="3" id="KW-1185">Reference proteome</keyword>
<dbReference type="OrthoDB" id="9779457at2"/>
<dbReference type="Gene3D" id="3.30.70.20">
    <property type="match status" value="2"/>
</dbReference>
<dbReference type="PANTHER" id="PTHR42783:SF3">
    <property type="entry name" value="GLUTAMATE SYNTHASE [NADPH] SMALL CHAIN-RELATED"/>
    <property type="match status" value="1"/>
</dbReference>
<comment type="caution">
    <text evidence="2">The sequence shown here is derived from an EMBL/GenBank/DDBJ whole genome shotgun (WGS) entry which is preliminary data.</text>
</comment>
<name>A0A6N6RHG4_9FLAO</name>
<accession>A0A6N6RHG4</accession>
<dbReference type="NCBIfam" id="TIGR04519">
    <property type="entry name" value="MoCo_extend_TAT"/>
    <property type="match status" value="1"/>
</dbReference>